<keyword evidence="2" id="KW-1003">Cell membrane</keyword>
<dbReference type="GO" id="GO:0005886">
    <property type="term" value="C:plasma membrane"/>
    <property type="evidence" value="ECO:0007669"/>
    <property type="project" value="UniProtKB-SubCell"/>
</dbReference>
<gene>
    <name evidence="7" type="ORF">S03H2_11586</name>
</gene>
<feature type="transmembrane region" description="Helical" evidence="6">
    <location>
        <begin position="106"/>
        <end position="128"/>
    </location>
</feature>
<evidence type="ECO:0000256" key="4">
    <source>
        <dbReference type="ARBA" id="ARBA00022989"/>
    </source>
</evidence>
<sequence>MILYNRIDSVMLERLLPDGKEQAGIYAQGFRILDAAAMVGFLFAGLLLPMFSRMIKLKDSVEQLARFSFLLIIIPSIIVSFVSVFYKSEIMDLLYLTHVSISADIFGILMLGFIPISASYIFGTLLTANGNLKEFNLLAGSGVLLNIVLNGFLIPKYFAYGSAVASLITQTFTAILLALLVYYIFKFSFNWKLILKLLGFTLCVFLLGIFLKRINIEWVYGIITLLGVGTILAFLFRLLSLKFFYQIIRDGDSG</sequence>
<dbReference type="InterPro" id="IPR050833">
    <property type="entry name" value="Poly_Biosynth_Transport"/>
</dbReference>
<name>X1HCB4_9ZZZZ</name>
<feature type="transmembrane region" description="Helical" evidence="6">
    <location>
        <begin position="135"/>
        <end position="154"/>
    </location>
</feature>
<feature type="transmembrane region" description="Helical" evidence="6">
    <location>
        <begin position="218"/>
        <end position="239"/>
    </location>
</feature>
<evidence type="ECO:0000256" key="6">
    <source>
        <dbReference type="SAM" id="Phobius"/>
    </source>
</evidence>
<evidence type="ECO:0000256" key="3">
    <source>
        <dbReference type="ARBA" id="ARBA00022692"/>
    </source>
</evidence>
<dbReference type="PANTHER" id="PTHR30250">
    <property type="entry name" value="PST FAMILY PREDICTED COLANIC ACID TRANSPORTER"/>
    <property type="match status" value="1"/>
</dbReference>
<feature type="transmembrane region" description="Helical" evidence="6">
    <location>
        <begin position="32"/>
        <end position="52"/>
    </location>
</feature>
<keyword evidence="3 6" id="KW-0812">Transmembrane</keyword>
<organism evidence="7">
    <name type="scientific">marine sediment metagenome</name>
    <dbReference type="NCBI Taxonomy" id="412755"/>
    <lineage>
        <taxon>unclassified sequences</taxon>
        <taxon>metagenomes</taxon>
        <taxon>ecological metagenomes</taxon>
    </lineage>
</organism>
<reference evidence="7" key="1">
    <citation type="journal article" date="2014" name="Front. Microbiol.">
        <title>High frequency of phylogenetically diverse reductive dehalogenase-homologous genes in deep subseafloor sedimentary metagenomes.</title>
        <authorList>
            <person name="Kawai M."/>
            <person name="Futagami T."/>
            <person name="Toyoda A."/>
            <person name="Takaki Y."/>
            <person name="Nishi S."/>
            <person name="Hori S."/>
            <person name="Arai W."/>
            <person name="Tsubouchi T."/>
            <person name="Morono Y."/>
            <person name="Uchiyama I."/>
            <person name="Ito T."/>
            <person name="Fujiyama A."/>
            <person name="Inagaki F."/>
            <person name="Takami H."/>
        </authorList>
    </citation>
    <scope>NUCLEOTIDE SEQUENCE</scope>
    <source>
        <strain evidence="7">Expedition CK06-06</strain>
    </source>
</reference>
<evidence type="ECO:0000256" key="5">
    <source>
        <dbReference type="ARBA" id="ARBA00023136"/>
    </source>
</evidence>
<dbReference type="PANTHER" id="PTHR30250:SF11">
    <property type="entry name" value="O-ANTIGEN TRANSPORTER-RELATED"/>
    <property type="match status" value="1"/>
</dbReference>
<comment type="subcellular location">
    <subcellularLocation>
        <location evidence="1">Cell membrane</location>
        <topology evidence="1">Multi-pass membrane protein</topology>
    </subcellularLocation>
</comment>
<comment type="caution">
    <text evidence="7">The sequence shown here is derived from an EMBL/GenBank/DDBJ whole genome shotgun (WGS) entry which is preliminary data.</text>
</comment>
<dbReference type="AlphaFoldDB" id="X1HCB4"/>
<protein>
    <submittedName>
        <fullName evidence="7">Uncharacterized protein</fullName>
    </submittedName>
</protein>
<feature type="transmembrane region" description="Helical" evidence="6">
    <location>
        <begin position="160"/>
        <end position="184"/>
    </location>
</feature>
<feature type="transmembrane region" description="Helical" evidence="6">
    <location>
        <begin position="64"/>
        <end position="86"/>
    </location>
</feature>
<accession>X1HCB4</accession>
<evidence type="ECO:0000313" key="7">
    <source>
        <dbReference type="EMBL" id="GAH42948.1"/>
    </source>
</evidence>
<dbReference type="EMBL" id="BARU01005904">
    <property type="protein sequence ID" value="GAH42948.1"/>
    <property type="molecule type" value="Genomic_DNA"/>
</dbReference>
<proteinExistence type="predicted"/>
<feature type="transmembrane region" description="Helical" evidence="6">
    <location>
        <begin position="193"/>
        <end position="212"/>
    </location>
</feature>
<keyword evidence="4 6" id="KW-1133">Transmembrane helix</keyword>
<evidence type="ECO:0000256" key="2">
    <source>
        <dbReference type="ARBA" id="ARBA00022475"/>
    </source>
</evidence>
<evidence type="ECO:0000256" key="1">
    <source>
        <dbReference type="ARBA" id="ARBA00004651"/>
    </source>
</evidence>
<keyword evidence="5 6" id="KW-0472">Membrane</keyword>